<organism evidence="1">
    <name type="scientific">Anoplophora glabripennis</name>
    <name type="common">Asian longhorn beetle</name>
    <name type="synonym">Anoplophora nobilis</name>
    <dbReference type="NCBI Taxonomy" id="217634"/>
    <lineage>
        <taxon>Eukaryota</taxon>
        <taxon>Metazoa</taxon>
        <taxon>Ecdysozoa</taxon>
        <taxon>Arthropoda</taxon>
        <taxon>Hexapoda</taxon>
        <taxon>Insecta</taxon>
        <taxon>Pterygota</taxon>
        <taxon>Neoptera</taxon>
        <taxon>Endopterygota</taxon>
        <taxon>Coleoptera</taxon>
        <taxon>Polyphaga</taxon>
        <taxon>Cucujiformia</taxon>
        <taxon>Chrysomeloidea</taxon>
        <taxon>Cerambycidae</taxon>
        <taxon>Lamiinae</taxon>
        <taxon>Lamiini</taxon>
        <taxon>Anoplophora</taxon>
    </lineage>
</organism>
<proteinExistence type="predicted"/>
<evidence type="ECO:0008006" key="2">
    <source>
        <dbReference type="Google" id="ProtNLM"/>
    </source>
</evidence>
<name>V5GKZ7_ANOGL</name>
<sequence>KNKMEKEKYCVCLFNGSNFSSWKFGLEAILDQHDLKKFIENSLGSLTEGKDTQTVESLTKAEKKCKAMIINHIADDQLEYIKDKETPIEIYDTLKVCVREENNIESTVYQEKTFAVKIQ</sequence>
<dbReference type="AlphaFoldDB" id="V5GKZ7"/>
<reference evidence="1" key="1">
    <citation type="submission" date="2013-07" db="EMBL/GenBank/DDBJ databases">
        <title>Midgut Transcriptome Profiling of Anoplphora glabripennis, a Lignocellulose Degrading, Wood-Boring Cerambycid.</title>
        <authorList>
            <person name="Scully E.D."/>
            <person name="Hoover K."/>
            <person name="Carlson J.E."/>
            <person name="Tien M."/>
            <person name="Geib S.M."/>
        </authorList>
    </citation>
    <scope>NUCLEOTIDE SEQUENCE</scope>
</reference>
<protein>
    <recommendedName>
        <fullName evidence="2">Retrotransposon Copia-like N-terminal domain-containing protein</fullName>
    </recommendedName>
</protein>
<feature type="non-terminal residue" evidence="1">
    <location>
        <position position="1"/>
    </location>
</feature>
<evidence type="ECO:0000313" key="1">
    <source>
        <dbReference type="EMBL" id="JAB61058.1"/>
    </source>
</evidence>
<dbReference type="Pfam" id="PF14223">
    <property type="entry name" value="Retrotran_gag_2"/>
    <property type="match status" value="1"/>
</dbReference>
<accession>V5GKZ7</accession>
<dbReference type="EMBL" id="GALX01007408">
    <property type="protein sequence ID" value="JAB61058.1"/>
    <property type="molecule type" value="Transcribed_RNA"/>
</dbReference>